<reference evidence="2 3" key="1">
    <citation type="submission" date="2023-08" db="EMBL/GenBank/DDBJ databases">
        <title>Rhodoferax potami sp. nov. and Rhodoferax mekongensis sp. nov., isolated from the Mekong River in Thailand.</title>
        <authorList>
            <person name="Kitikhun S."/>
            <person name="Charoenyingcharoen P."/>
            <person name="Siriarchawattana P."/>
            <person name="Likhitrattanapisal S."/>
            <person name="Nilsakha T."/>
            <person name="Chanpet A."/>
            <person name="Rattanawaree P."/>
            <person name="Ingsriswang S."/>
        </authorList>
    </citation>
    <scope>NUCLEOTIDE SEQUENCE [LARGE SCALE GENOMIC DNA]</scope>
    <source>
        <strain evidence="2 3">TBRC 17307</strain>
    </source>
</reference>
<evidence type="ECO:0000313" key="2">
    <source>
        <dbReference type="EMBL" id="WNO04944.1"/>
    </source>
</evidence>
<accession>A0ABZ0AZN2</accession>
<evidence type="ECO:0000256" key="1">
    <source>
        <dbReference type="SAM" id="SignalP"/>
    </source>
</evidence>
<organism evidence="2 3">
    <name type="scientific">Rhodoferax mekongensis</name>
    <dbReference type="NCBI Taxonomy" id="3068341"/>
    <lineage>
        <taxon>Bacteria</taxon>
        <taxon>Pseudomonadati</taxon>
        <taxon>Pseudomonadota</taxon>
        <taxon>Betaproteobacteria</taxon>
        <taxon>Burkholderiales</taxon>
        <taxon>Comamonadaceae</taxon>
        <taxon>Rhodoferax</taxon>
    </lineage>
</organism>
<feature type="signal peptide" evidence="1">
    <location>
        <begin position="1"/>
        <end position="23"/>
    </location>
</feature>
<keyword evidence="3" id="KW-1185">Reference proteome</keyword>
<proteinExistence type="predicted"/>
<feature type="chain" id="PRO_5047235246" evidence="1">
    <location>
        <begin position="24"/>
        <end position="135"/>
    </location>
</feature>
<sequence>MVRLSSSVFLLAALWCSATISHAGPTLHCEMTYAGATQTLHVTPVDDPYPAPSVDVGGRFRFKAVMVGRGAQPDYIKTYAYLETRTQPVLVQQASYYPPFTPSPKGQRLTGKQFVYAGPVERELQYECVLQGVKP</sequence>
<gene>
    <name evidence="2" type="ORF">RAN89_00505</name>
</gene>
<dbReference type="Proteomes" id="UP001302257">
    <property type="component" value="Chromosome"/>
</dbReference>
<protein>
    <submittedName>
        <fullName evidence="2">Uncharacterized protein</fullName>
    </submittedName>
</protein>
<dbReference type="RefSeq" id="WP_313867759.1">
    <property type="nucleotide sequence ID" value="NZ_CP132507.1"/>
</dbReference>
<keyword evidence="1" id="KW-0732">Signal</keyword>
<name>A0ABZ0AZN2_9BURK</name>
<dbReference type="EMBL" id="CP132507">
    <property type="protein sequence ID" value="WNO04944.1"/>
    <property type="molecule type" value="Genomic_DNA"/>
</dbReference>
<evidence type="ECO:0000313" key="3">
    <source>
        <dbReference type="Proteomes" id="UP001302257"/>
    </source>
</evidence>